<dbReference type="Proteomes" id="UP000254808">
    <property type="component" value="Chromosome"/>
</dbReference>
<keyword evidence="1" id="KW-0472">Membrane</keyword>
<protein>
    <recommendedName>
        <fullName evidence="4">DUF4149 domain-containing protein</fullName>
    </recommendedName>
</protein>
<reference evidence="2 3" key="1">
    <citation type="submission" date="2018-03" db="EMBL/GenBank/DDBJ databases">
        <title>Phenotypic and genomic properties of Cyclonatronum proteinivorum gen. nov., sp. nov., a haloalkaliphilic bacteroidete from soda lakes possessing Na+-translocating rhodopsin.</title>
        <authorList>
            <person name="Toshchakov S.V."/>
            <person name="Korzhenkov A."/>
            <person name="Samarov N.I."/>
            <person name="Kublanov I.V."/>
            <person name="Muntyan M.S."/>
            <person name="Sorokin D.Y."/>
        </authorList>
    </citation>
    <scope>NUCLEOTIDE SEQUENCE [LARGE SCALE GENOMIC DNA]</scope>
    <source>
        <strain evidence="2 3">Omega</strain>
    </source>
</reference>
<keyword evidence="3" id="KW-1185">Reference proteome</keyword>
<keyword evidence="1" id="KW-0812">Transmembrane</keyword>
<feature type="transmembrane region" description="Helical" evidence="1">
    <location>
        <begin position="12"/>
        <end position="32"/>
    </location>
</feature>
<dbReference type="AlphaFoldDB" id="A0A345UIV5"/>
<feature type="transmembrane region" description="Helical" evidence="1">
    <location>
        <begin position="160"/>
        <end position="180"/>
    </location>
</feature>
<dbReference type="KEGG" id="cprv:CYPRO_1142"/>
<dbReference type="EMBL" id="CP027806">
    <property type="protein sequence ID" value="AXJ00407.1"/>
    <property type="molecule type" value="Genomic_DNA"/>
</dbReference>
<proteinExistence type="predicted"/>
<feature type="transmembrane region" description="Helical" evidence="1">
    <location>
        <begin position="70"/>
        <end position="90"/>
    </location>
</feature>
<evidence type="ECO:0000313" key="3">
    <source>
        <dbReference type="Proteomes" id="UP000254808"/>
    </source>
</evidence>
<keyword evidence="1" id="KW-1133">Transmembrane helix</keyword>
<evidence type="ECO:0008006" key="4">
    <source>
        <dbReference type="Google" id="ProtNLM"/>
    </source>
</evidence>
<evidence type="ECO:0000313" key="2">
    <source>
        <dbReference type="EMBL" id="AXJ00407.1"/>
    </source>
</evidence>
<dbReference type="RefSeq" id="WP_114983684.1">
    <property type="nucleotide sequence ID" value="NZ_CP027806.1"/>
</dbReference>
<organism evidence="2 3">
    <name type="scientific">Cyclonatronum proteinivorum</name>
    <dbReference type="NCBI Taxonomy" id="1457365"/>
    <lineage>
        <taxon>Bacteria</taxon>
        <taxon>Pseudomonadati</taxon>
        <taxon>Balneolota</taxon>
        <taxon>Balneolia</taxon>
        <taxon>Balneolales</taxon>
        <taxon>Cyclonatronaceae</taxon>
        <taxon>Cyclonatronum</taxon>
    </lineage>
</organism>
<accession>A0A345UIV5</accession>
<gene>
    <name evidence="2" type="ORF">CYPRO_1142</name>
</gene>
<evidence type="ECO:0000256" key="1">
    <source>
        <dbReference type="SAM" id="Phobius"/>
    </source>
</evidence>
<feature type="transmembrane region" description="Helical" evidence="1">
    <location>
        <begin position="102"/>
        <end position="120"/>
    </location>
</feature>
<name>A0A345UIV5_9BACT</name>
<sequence length="193" mass="21255">MESNGSRWSRLFILLGAGVWLGGFIMLGYGVAPVNFGIAQQWELDGMNPAMPEQPVSYRTIGGELTGTSIVRLNVMESFSLFLIVIGMVLAWNTRSATDRNLIIRTVLVLIAVGAFYYYAVRVGGRLTELRTTVPIDFSVTESAMKSAAHLEFDRLHQTYTRVAGFTMGVLFVLFGLTIFDQSPADKASKTKS</sequence>